<dbReference type="GO" id="GO:0035556">
    <property type="term" value="P:intracellular signal transduction"/>
    <property type="evidence" value="ECO:0007669"/>
    <property type="project" value="TreeGrafter"/>
</dbReference>
<dbReference type="InterPro" id="IPR008271">
    <property type="entry name" value="Ser/Thr_kinase_AS"/>
</dbReference>
<reference evidence="10 11" key="1">
    <citation type="submission" date="2016-02" db="EMBL/GenBank/DDBJ databases">
        <title>Genome analysis of coral dinoflagellate symbionts highlights evolutionary adaptations to a symbiotic lifestyle.</title>
        <authorList>
            <person name="Aranda M."/>
            <person name="Li Y."/>
            <person name="Liew Y.J."/>
            <person name="Baumgarten S."/>
            <person name="Simakov O."/>
            <person name="Wilson M."/>
            <person name="Piel J."/>
            <person name="Ashoor H."/>
            <person name="Bougouffa S."/>
            <person name="Bajic V.B."/>
            <person name="Ryu T."/>
            <person name="Ravasi T."/>
            <person name="Bayer T."/>
            <person name="Micklem G."/>
            <person name="Kim H."/>
            <person name="Bhak J."/>
            <person name="Lajeunesse T.C."/>
            <person name="Voolstra C.R."/>
        </authorList>
    </citation>
    <scope>NUCLEOTIDE SEQUENCE [LARGE SCALE GENOMIC DNA]</scope>
    <source>
        <strain evidence="10 11">CCMP2467</strain>
    </source>
</reference>
<organism evidence="10 11">
    <name type="scientific">Symbiodinium microadriaticum</name>
    <name type="common">Dinoflagellate</name>
    <name type="synonym">Zooxanthella microadriatica</name>
    <dbReference type="NCBI Taxonomy" id="2951"/>
    <lineage>
        <taxon>Eukaryota</taxon>
        <taxon>Sar</taxon>
        <taxon>Alveolata</taxon>
        <taxon>Dinophyceae</taxon>
        <taxon>Suessiales</taxon>
        <taxon>Symbiodiniaceae</taxon>
        <taxon>Symbiodinium</taxon>
    </lineage>
</organism>
<name>A0A1Q9D0A5_SYMMI</name>
<dbReference type="GO" id="GO:0004674">
    <property type="term" value="F:protein serine/threonine kinase activity"/>
    <property type="evidence" value="ECO:0007669"/>
    <property type="project" value="UniProtKB-KW"/>
</dbReference>
<dbReference type="OrthoDB" id="193931at2759"/>
<comment type="catalytic activity">
    <reaction evidence="8">
        <text>L-seryl-[protein] + ATP = O-phospho-L-seryl-[protein] + ADP + H(+)</text>
        <dbReference type="Rhea" id="RHEA:17989"/>
        <dbReference type="Rhea" id="RHEA-COMP:9863"/>
        <dbReference type="Rhea" id="RHEA-COMP:11604"/>
        <dbReference type="ChEBI" id="CHEBI:15378"/>
        <dbReference type="ChEBI" id="CHEBI:29999"/>
        <dbReference type="ChEBI" id="CHEBI:30616"/>
        <dbReference type="ChEBI" id="CHEBI:83421"/>
        <dbReference type="ChEBI" id="CHEBI:456216"/>
        <dbReference type="EC" id="2.7.11.1"/>
    </reaction>
</comment>
<keyword evidence="5 10" id="KW-0418">Kinase</keyword>
<feature type="region of interest" description="Disordered" evidence="9">
    <location>
        <begin position="387"/>
        <end position="626"/>
    </location>
</feature>
<feature type="compositionally biased region" description="Polar residues" evidence="9">
    <location>
        <begin position="566"/>
        <end position="576"/>
    </location>
</feature>
<evidence type="ECO:0000313" key="11">
    <source>
        <dbReference type="Proteomes" id="UP000186817"/>
    </source>
</evidence>
<evidence type="ECO:0000256" key="1">
    <source>
        <dbReference type="ARBA" id="ARBA00012513"/>
    </source>
</evidence>
<dbReference type="InterPro" id="IPR011009">
    <property type="entry name" value="Kinase-like_dom_sf"/>
</dbReference>
<dbReference type="PANTHER" id="PTHR24346">
    <property type="entry name" value="MAP/MICROTUBULE AFFINITY-REGULATING KINASE"/>
    <property type="match status" value="1"/>
</dbReference>
<evidence type="ECO:0000313" key="10">
    <source>
        <dbReference type="EMBL" id="OLP88592.1"/>
    </source>
</evidence>
<dbReference type="SUPFAM" id="SSF56112">
    <property type="entry name" value="Protein kinase-like (PK-like)"/>
    <property type="match status" value="1"/>
</dbReference>
<dbReference type="InterPro" id="IPR001772">
    <property type="entry name" value="KA1_dom"/>
</dbReference>
<dbReference type="CDD" id="cd12121">
    <property type="entry name" value="MARK_C_like"/>
    <property type="match status" value="1"/>
</dbReference>
<dbReference type="FunFam" id="1.10.510.10:FF:000271">
    <property type="entry name" value="Non-specific serine/threonine protein kinase"/>
    <property type="match status" value="1"/>
</dbReference>
<dbReference type="Proteomes" id="UP000186817">
    <property type="component" value="Unassembled WGS sequence"/>
</dbReference>
<dbReference type="EMBL" id="LSRX01000805">
    <property type="protein sequence ID" value="OLP88592.1"/>
    <property type="molecule type" value="Genomic_DNA"/>
</dbReference>
<proteinExistence type="predicted"/>
<dbReference type="GO" id="GO:0005737">
    <property type="term" value="C:cytoplasm"/>
    <property type="evidence" value="ECO:0007669"/>
    <property type="project" value="TreeGrafter"/>
</dbReference>
<dbReference type="OMA" id="AKFRQGC"/>
<dbReference type="CDD" id="cd14003">
    <property type="entry name" value="STKc_AMPK-like"/>
    <property type="match status" value="1"/>
</dbReference>
<dbReference type="InterPro" id="IPR028375">
    <property type="entry name" value="KA1/Ssp2_C"/>
</dbReference>
<dbReference type="Pfam" id="PF02149">
    <property type="entry name" value="KA1"/>
    <property type="match status" value="1"/>
</dbReference>
<dbReference type="GO" id="GO:0106310">
    <property type="term" value="F:protein serine kinase activity"/>
    <property type="evidence" value="ECO:0007669"/>
    <property type="project" value="RHEA"/>
</dbReference>
<dbReference type="AlphaFoldDB" id="A0A1Q9D0A5"/>
<dbReference type="PROSITE" id="PS00107">
    <property type="entry name" value="PROTEIN_KINASE_ATP"/>
    <property type="match status" value="1"/>
</dbReference>
<keyword evidence="3" id="KW-0808">Transferase</keyword>
<feature type="region of interest" description="Disordered" evidence="9">
    <location>
        <begin position="656"/>
        <end position="683"/>
    </location>
</feature>
<evidence type="ECO:0000256" key="9">
    <source>
        <dbReference type="SAM" id="MobiDB-lite"/>
    </source>
</evidence>
<dbReference type="GO" id="GO:0005524">
    <property type="term" value="F:ATP binding"/>
    <property type="evidence" value="ECO:0007669"/>
    <property type="project" value="UniProtKB-UniRule"/>
</dbReference>
<dbReference type="InterPro" id="IPR017441">
    <property type="entry name" value="Protein_kinase_ATP_BS"/>
</dbReference>
<sequence length="778" mass="84925">MQHATCLQLALKTGFCNDRRAVAGLARAMATPKGMRAKSIGHYILGKTIGEGTFGKVKLGTHILTGEKVAVKILEKERIVDVADVERVAREIHILKLVQHPHIIQLYEIIETPRQLYLIMEYCPGGELFDYIVAQGRVKEREACRFFHQIMAGVEQIHRMNVVHRDLKPENLLLDEQRNIKIVDFGLSNTYQDGQLLKTACGSPCYAAPEMVAGQRYVPSRCDIWSCGVILFALVCGYLPFEDQNTSALYRKILNADYQAPKFISESARDLIARMLNTDPEQRYTTPKIRSHAWYRQISEASLSLNGGAGSKILEEDVLDQLDRFGFPRDYAIKCLQMGKHNHVTTTYHLLVEKKKRSGGSLKALDQNAHAGFEGPITRPDFREMELPAERSPSPSPFQAETAEKPKLSLDDVPVARAIAADADRAAGGSSPRSAGGSKTPEPGAPNYGNWAFPGQLPGQVAPGHAPGPVKSQAEASSKPLEPRPPSTGHPSRGRHQDMSHTATHGTSTPVGRRKVSSSQAQTPNGSSFQPASGTPTPRGYRTSTPSGRHNAGDPGPQSAREPQRPGTSQGMNTPTRPAGPASSRAQYVNEARRRHYAAPEASSSFPVPHRRPGNTSSRRIGGPAEGAAATAASVAADLYTGHAAAWTSRTYGARAASTTPDGIHGSSGEVLGPGSARDNRDQSMRTCRGAFNVSCTSSKAPKQIMQEIHKALTLQRVVFKQANTFLVRCQKQSLRFEMEISHLDHLESIYVVRFRRAAGELASYKELCSRVLAEMKI</sequence>
<keyword evidence="6" id="KW-0067">ATP-binding</keyword>
<evidence type="ECO:0000256" key="6">
    <source>
        <dbReference type="ARBA" id="ARBA00022840"/>
    </source>
</evidence>
<dbReference type="InterPro" id="IPR000719">
    <property type="entry name" value="Prot_kinase_dom"/>
</dbReference>
<dbReference type="CDD" id="cd14335">
    <property type="entry name" value="UBA_SnRK1_plant"/>
    <property type="match status" value="1"/>
</dbReference>
<dbReference type="PANTHER" id="PTHR24346:SF82">
    <property type="entry name" value="KP78A-RELATED"/>
    <property type="match status" value="1"/>
</dbReference>
<evidence type="ECO:0000256" key="7">
    <source>
        <dbReference type="ARBA" id="ARBA00047899"/>
    </source>
</evidence>
<keyword evidence="11" id="KW-1185">Reference proteome</keyword>
<evidence type="ECO:0000256" key="4">
    <source>
        <dbReference type="ARBA" id="ARBA00022741"/>
    </source>
</evidence>
<comment type="caution">
    <text evidence="10">The sequence shown here is derived from an EMBL/GenBank/DDBJ whole genome shotgun (WGS) entry which is preliminary data.</text>
</comment>
<feature type="compositionally biased region" description="Low complexity" evidence="9">
    <location>
        <begin position="411"/>
        <end position="438"/>
    </location>
</feature>
<keyword evidence="4" id="KW-0547">Nucleotide-binding</keyword>
<evidence type="ECO:0000256" key="2">
    <source>
        <dbReference type="ARBA" id="ARBA00022527"/>
    </source>
</evidence>
<feature type="compositionally biased region" description="Polar residues" evidence="9">
    <location>
        <begin position="517"/>
        <end position="548"/>
    </location>
</feature>
<dbReference type="PROSITE" id="PS00108">
    <property type="entry name" value="PROTEIN_KINASE_ST"/>
    <property type="match status" value="1"/>
</dbReference>
<gene>
    <name evidence="10" type="primary">KIN10</name>
    <name evidence="10" type="ORF">AK812_SmicGene30052</name>
</gene>
<evidence type="ECO:0000256" key="5">
    <source>
        <dbReference type="ARBA" id="ARBA00022777"/>
    </source>
</evidence>
<dbReference type="PROSITE" id="PS50011">
    <property type="entry name" value="PROTEIN_KINASE_DOM"/>
    <property type="match status" value="1"/>
</dbReference>
<dbReference type="Pfam" id="PF00069">
    <property type="entry name" value="Pkinase"/>
    <property type="match status" value="1"/>
</dbReference>
<feature type="compositionally biased region" description="Polar residues" evidence="9">
    <location>
        <begin position="500"/>
        <end position="510"/>
    </location>
</feature>
<dbReference type="Gene3D" id="3.30.310.80">
    <property type="entry name" value="Kinase associated domain 1, KA1"/>
    <property type="match status" value="1"/>
</dbReference>
<evidence type="ECO:0000256" key="8">
    <source>
        <dbReference type="ARBA" id="ARBA00048679"/>
    </source>
</evidence>
<dbReference type="PROSITE" id="PS50032">
    <property type="entry name" value="KA1"/>
    <property type="match status" value="1"/>
</dbReference>
<dbReference type="SMART" id="SM00220">
    <property type="entry name" value="S_TKc"/>
    <property type="match status" value="1"/>
</dbReference>
<dbReference type="FunFam" id="3.30.310.80:FF:000011">
    <property type="entry name" value="Non-specific serine/threonine protein kinase"/>
    <property type="match status" value="1"/>
</dbReference>
<keyword evidence="2" id="KW-0723">Serine/threonine-protein kinase</keyword>
<evidence type="ECO:0000256" key="3">
    <source>
        <dbReference type="ARBA" id="ARBA00022679"/>
    </source>
</evidence>
<dbReference type="SUPFAM" id="SSF103243">
    <property type="entry name" value="KA1-like"/>
    <property type="match status" value="1"/>
</dbReference>
<dbReference type="Gene3D" id="1.10.510.10">
    <property type="entry name" value="Transferase(Phosphotransferase) domain 1"/>
    <property type="match status" value="1"/>
</dbReference>
<comment type="catalytic activity">
    <reaction evidence="7">
        <text>L-threonyl-[protein] + ATP = O-phospho-L-threonyl-[protein] + ADP + H(+)</text>
        <dbReference type="Rhea" id="RHEA:46608"/>
        <dbReference type="Rhea" id="RHEA-COMP:11060"/>
        <dbReference type="Rhea" id="RHEA-COMP:11605"/>
        <dbReference type="ChEBI" id="CHEBI:15378"/>
        <dbReference type="ChEBI" id="CHEBI:30013"/>
        <dbReference type="ChEBI" id="CHEBI:30616"/>
        <dbReference type="ChEBI" id="CHEBI:61977"/>
        <dbReference type="ChEBI" id="CHEBI:456216"/>
        <dbReference type="EC" id="2.7.11.1"/>
    </reaction>
</comment>
<accession>A0A1Q9D0A5</accession>
<dbReference type="FunFam" id="3.30.200.20:FF:000003">
    <property type="entry name" value="Non-specific serine/threonine protein kinase"/>
    <property type="match status" value="1"/>
</dbReference>
<dbReference type="EC" id="2.7.11.1" evidence="1"/>
<protein>
    <recommendedName>
        <fullName evidence="1">non-specific serine/threonine protein kinase</fullName>
        <ecNumber evidence="1">2.7.11.1</ecNumber>
    </recommendedName>
</protein>